<feature type="compositionally biased region" description="Low complexity" evidence="1">
    <location>
        <begin position="229"/>
        <end position="245"/>
    </location>
</feature>
<reference evidence="2" key="1">
    <citation type="journal article" date="2020" name="Stud. Mycol.">
        <title>101 Dothideomycetes genomes: a test case for predicting lifestyles and emergence of pathogens.</title>
        <authorList>
            <person name="Haridas S."/>
            <person name="Albert R."/>
            <person name="Binder M."/>
            <person name="Bloem J."/>
            <person name="Labutti K."/>
            <person name="Salamov A."/>
            <person name="Andreopoulos B."/>
            <person name="Baker S."/>
            <person name="Barry K."/>
            <person name="Bills G."/>
            <person name="Bluhm B."/>
            <person name="Cannon C."/>
            <person name="Castanera R."/>
            <person name="Culley D."/>
            <person name="Daum C."/>
            <person name="Ezra D."/>
            <person name="Gonzalez J."/>
            <person name="Henrissat B."/>
            <person name="Kuo A."/>
            <person name="Liang C."/>
            <person name="Lipzen A."/>
            <person name="Lutzoni F."/>
            <person name="Magnuson J."/>
            <person name="Mondo S."/>
            <person name="Nolan M."/>
            <person name="Ohm R."/>
            <person name="Pangilinan J."/>
            <person name="Park H.-J."/>
            <person name="Ramirez L."/>
            <person name="Alfaro M."/>
            <person name="Sun H."/>
            <person name="Tritt A."/>
            <person name="Yoshinaga Y."/>
            <person name="Zwiers L.-H."/>
            <person name="Turgeon B."/>
            <person name="Goodwin S."/>
            <person name="Spatafora J."/>
            <person name="Crous P."/>
            <person name="Grigoriev I."/>
        </authorList>
    </citation>
    <scope>NUCLEOTIDE SEQUENCE</scope>
    <source>
        <strain evidence="2">CBS 107.79</strain>
    </source>
</reference>
<dbReference type="EMBL" id="ML976703">
    <property type="protein sequence ID" value="KAF1970229.1"/>
    <property type="molecule type" value="Genomic_DNA"/>
</dbReference>
<dbReference type="Proteomes" id="UP000800036">
    <property type="component" value="Unassembled WGS sequence"/>
</dbReference>
<organism evidence="2 3">
    <name type="scientific">Bimuria novae-zelandiae CBS 107.79</name>
    <dbReference type="NCBI Taxonomy" id="1447943"/>
    <lineage>
        <taxon>Eukaryota</taxon>
        <taxon>Fungi</taxon>
        <taxon>Dikarya</taxon>
        <taxon>Ascomycota</taxon>
        <taxon>Pezizomycotina</taxon>
        <taxon>Dothideomycetes</taxon>
        <taxon>Pleosporomycetidae</taxon>
        <taxon>Pleosporales</taxon>
        <taxon>Massarineae</taxon>
        <taxon>Didymosphaeriaceae</taxon>
        <taxon>Bimuria</taxon>
    </lineage>
</organism>
<name>A0A6A5V1V9_9PLEO</name>
<evidence type="ECO:0000313" key="2">
    <source>
        <dbReference type="EMBL" id="KAF1970229.1"/>
    </source>
</evidence>
<feature type="compositionally biased region" description="Polar residues" evidence="1">
    <location>
        <begin position="337"/>
        <end position="347"/>
    </location>
</feature>
<feature type="region of interest" description="Disordered" evidence="1">
    <location>
        <begin position="153"/>
        <end position="424"/>
    </location>
</feature>
<accession>A0A6A5V1V9</accession>
<feature type="compositionally biased region" description="Low complexity" evidence="1">
    <location>
        <begin position="374"/>
        <end position="393"/>
    </location>
</feature>
<protein>
    <submittedName>
        <fullName evidence="2">Uncharacterized protein</fullName>
    </submittedName>
</protein>
<keyword evidence="3" id="KW-1185">Reference proteome</keyword>
<feature type="compositionally biased region" description="Basic and acidic residues" evidence="1">
    <location>
        <begin position="350"/>
        <end position="372"/>
    </location>
</feature>
<proteinExistence type="predicted"/>
<feature type="compositionally biased region" description="Acidic residues" evidence="1">
    <location>
        <begin position="162"/>
        <end position="186"/>
    </location>
</feature>
<sequence>MGLTVLAWSLVPWPREMIRGTDFSFPKPGKRPLAHDRIRSFWKEIPRIPLDVEQREADPALANLSVTDDRAPRDIEYTIPPSGAFRIPDAPYVTVRRLRPGWDENRGTGEEAWNGQPRETRDAEGNVAYDVGPGRPFQILGAPHRTVTFHCSSAQANRSGDGDSDDKYDESDESDESDDDDGESDQGQETSPQLVAPPQESERLQPGLLESVNLQTRQPSPPSNPDQTSAGAEPGSSSSSHPAAGQDDGWVEEQPGDDEDGYLPYVLERDQRMPEPPKNQLIKQDQEDDGSDGYESNNTIIAEPATSESHVDKPEHDEPESSTRDVADEDAGLRKPSISSGTTNKPNFEQPKHDKTDTSTRDVDEDDAERRKPSAGSSKYASDNSSSSSDSPGKAPPKPNWTGWFQSTPQAEPPVRSEPPELELRQESELEDFWFCMVCGFKVNKHQPKEAWKLHVQSRTHNANKKKIRGSWSQAYKTCNWQCQYKCA</sequence>
<feature type="compositionally biased region" description="Acidic residues" evidence="1">
    <location>
        <begin position="249"/>
        <end position="261"/>
    </location>
</feature>
<evidence type="ECO:0000256" key="1">
    <source>
        <dbReference type="SAM" id="MobiDB-lite"/>
    </source>
</evidence>
<evidence type="ECO:0000313" key="3">
    <source>
        <dbReference type="Proteomes" id="UP000800036"/>
    </source>
</evidence>
<gene>
    <name evidence="2" type="ORF">BU23DRAFT_557119</name>
</gene>
<feature type="region of interest" description="Disordered" evidence="1">
    <location>
        <begin position="101"/>
        <end position="120"/>
    </location>
</feature>
<dbReference type="AlphaFoldDB" id="A0A6A5V1V9"/>
<feature type="compositionally biased region" description="Basic and acidic residues" evidence="1">
    <location>
        <begin position="309"/>
        <end position="326"/>
    </location>
</feature>